<keyword evidence="6" id="KW-0378">Hydrolase</keyword>
<sequence>RFMRAVIQRVSSASVTVDGTVVSRINNGLCILVGDTDTEMDYMQVVLFITKKIMGLKVFQGTQSGKQWDANIKDINGDVLCVSQFTLYAKTSKGNKPDFHLGNSVKLVRDMYNRFLEKMRAAYDPEKIKDGVFGAMMKVDIVNEGPVTIILDTDNK</sequence>
<comment type="catalytic activity">
    <reaction evidence="4">
        <text>glycyl-tRNA(Ala) + H2O = tRNA(Ala) + glycine + H(+)</text>
        <dbReference type="Rhea" id="RHEA:53744"/>
        <dbReference type="Rhea" id="RHEA-COMP:9657"/>
        <dbReference type="Rhea" id="RHEA-COMP:13640"/>
        <dbReference type="ChEBI" id="CHEBI:15377"/>
        <dbReference type="ChEBI" id="CHEBI:15378"/>
        <dbReference type="ChEBI" id="CHEBI:57305"/>
        <dbReference type="ChEBI" id="CHEBI:78442"/>
        <dbReference type="ChEBI" id="CHEBI:78522"/>
        <dbReference type="EC" id="3.1.1.96"/>
    </reaction>
</comment>
<evidence type="ECO:0000256" key="4">
    <source>
        <dbReference type="ARBA" id="ARBA00047676"/>
    </source>
</evidence>
<dbReference type="GO" id="GO:0000049">
    <property type="term" value="F:tRNA binding"/>
    <property type="evidence" value="ECO:0007669"/>
    <property type="project" value="UniProtKB-KW"/>
</dbReference>
<gene>
    <name evidence="7" type="ORF">BATDEDRAFT_10009</name>
</gene>
<dbReference type="InterPro" id="IPR023509">
    <property type="entry name" value="DTD-like_sf"/>
</dbReference>
<dbReference type="STRING" id="684364.F4NY12"/>
<dbReference type="GeneID" id="18236404"/>
<dbReference type="HOGENOM" id="CLU_076901_0_4_1"/>
<dbReference type="InParanoid" id="F4NY12"/>
<evidence type="ECO:0000313" key="8">
    <source>
        <dbReference type="Proteomes" id="UP000007241"/>
    </source>
</evidence>
<keyword evidence="6" id="KW-0963">Cytoplasm</keyword>
<dbReference type="AlphaFoldDB" id="F4NY12"/>
<evidence type="ECO:0000256" key="1">
    <source>
        <dbReference type="ARBA" id="ARBA00009673"/>
    </source>
</evidence>
<dbReference type="GO" id="GO:0005737">
    <property type="term" value="C:cytoplasm"/>
    <property type="evidence" value="ECO:0000318"/>
    <property type="project" value="GO_Central"/>
</dbReference>
<dbReference type="PANTHER" id="PTHR10472:SF5">
    <property type="entry name" value="D-AMINOACYL-TRNA DEACYLASE 1"/>
    <property type="match status" value="1"/>
</dbReference>
<dbReference type="SUPFAM" id="SSF69500">
    <property type="entry name" value="DTD-like"/>
    <property type="match status" value="1"/>
</dbReference>
<organism evidence="7 8">
    <name type="scientific">Batrachochytrium dendrobatidis (strain JAM81 / FGSC 10211)</name>
    <name type="common">Frog chytrid fungus</name>
    <dbReference type="NCBI Taxonomy" id="684364"/>
    <lineage>
        <taxon>Eukaryota</taxon>
        <taxon>Fungi</taxon>
        <taxon>Fungi incertae sedis</taxon>
        <taxon>Chytridiomycota</taxon>
        <taxon>Chytridiomycota incertae sedis</taxon>
        <taxon>Chytridiomycetes</taxon>
        <taxon>Rhizophydiales</taxon>
        <taxon>Rhizophydiales incertae sedis</taxon>
        <taxon>Batrachochytrium</taxon>
    </lineage>
</organism>
<comment type="catalytic activity">
    <reaction evidence="5">
        <text>a D-aminoacyl-tRNA + H2O = a tRNA + a D-alpha-amino acid + H(+)</text>
        <dbReference type="Rhea" id="RHEA:13953"/>
        <dbReference type="Rhea" id="RHEA-COMP:10123"/>
        <dbReference type="Rhea" id="RHEA-COMP:10124"/>
        <dbReference type="ChEBI" id="CHEBI:15377"/>
        <dbReference type="ChEBI" id="CHEBI:15378"/>
        <dbReference type="ChEBI" id="CHEBI:59871"/>
        <dbReference type="ChEBI" id="CHEBI:78442"/>
        <dbReference type="ChEBI" id="CHEBI:79333"/>
        <dbReference type="EC" id="3.1.1.96"/>
    </reaction>
</comment>
<accession>F4NY12</accession>
<comment type="subcellular location">
    <subcellularLocation>
        <location evidence="6">Cytoplasm</location>
    </subcellularLocation>
</comment>
<dbReference type="Gene3D" id="3.50.80.10">
    <property type="entry name" value="D-tyrosyl-tRNA(Tyr) deacylase"/>
    <property type="match status" value="1"/>
</dbReference>
<name>F4NY12_BATDJ</name>
<keyword evidence="6" id="KW-0694">RNA-binding</keyword>
<dbReference type="OMA" id="VFGADMK"/>
<dbReference type="Pfam" id="PF02580">
    <property type="entry name" value="Tyr_Deacylase"/>
    <property type="match status" value="1"/>
</dbReference>
<dbReference type="EC" id="3.1.1.96" evidence="2 6"/>
<evidence type="ECO:0000256" key="5">
    <source>
        <dbReference type="ARBA" id="ARBA00048018"/>
    </source>
</evidence>
<comment type="similarity">
    <text evidence="1 6">Belongs to the DTD family.</text>
</comment>
<keyword evidence="6" id="KW-0820">tRNA-binding</keyword>
<feature type="non-terminal residue" evidence="7">
    <location>
        <position position="1"/>
    </location>
</feature>
<dbReference type="GO" id="GO:0006399">
    <property type="term" value="P:tRNA metabolic process"/>
    <property type="evidence" value="ECO:0000318"/>
    <property type="project" value="GO_Central"/>
</dbReference>
<dbReference type="FunCoup" id="F4NY12">
    <property type="interactions" value="294"/>
</dbReference>
<evidence type="ECO:0000256" key="6">
    <source>
        <dbReference type="RuleBase" id="RU003470"/>
    </source>
</evidence>
<dbReference type="GO" id="GO:0106026">
    <property type="term" value="F:Gly-tRNA(Ala) deacylase activity"/>
    <property type="evidence" value="ECO:0007669"/>
    <property type="project" value="RHEA"/>
</dbReference>
<dbReference type="PANTHER" id="PTHR10472">
    <property type="entry name" value="D-TYROSYL-TRNA TYR DEACYLASE"/>
    <property type="match status" value="1"/>
</dbReference>
<dbReference type="OrthoDB" id="275783at2759"/>
<dbReference type="RefSeq" id="XP_006677128.1">
    <property type="nucleotide sequence ID" value="XM_006677065.1"/>
</dbReference>
<dbReference type="EMBL" id="GL882881">
    <property type="protein sequence ID" value="EGF82243.1"/>
    <property type="molecule type" value="Genomic_DNA"/>
</dbReference>
<evidence type="ECO:0000256" key="2">
    <source>
        <dbReference type="ARBA" id="ARBA00013056"/>
    </source>
</evidence>
<reference evidence="7 8" key="1">
    <citation type="submission" date="2009-12" db="EMBL/GenBank/DDBJ databases">
        <title>The draft genome of Batrachochytrium dendrobatidis.</title>
        <authorList>
            <consortium name="US DOE Joint Genome Institute (JGI-PGF)"/>
            <person name="Kuo A."/>
            <person name="Salamov A."/>
            <person name="Schmutz J."/>
            <person name="Lucas S."/>
            <person name="Pitluck S."/>
            <person name="Rosenblum E."/>
            <person name="Stajich J."/>
            <person name="Eisen M."/>
            <person name="Grigoriev I.V."/>
        </authorList>
    </citation>
    <scope>NUCLEOTIDE SEQUENCE [LARGE SCALE GENOMIC DNA]</scope>
    <source>
        <strain evidence="8">JAM81 / FGSC 10211</strain>
    </source>
</reference>
<evidence type="ECO:0000256" key="3">
    <source>
        <dbReference type="ARBA" id="ARBA00020007"/>
    </source>
</evidence>
<keyword evidence="8" id="KW-1185">Reference proteome</keyword>
<protein>
    <recommendedName>
        <fullName evidence="3 6">D-aminoacyl-tRNA deacylase</fullName>
        <ecNumber evidence="2 6">3.1.1.96</ecNumber>
    </recommendedName>
</protein>
<dbReference type="GO" id="GO:0051500">
    <property type="term" value="F:D-tyrosyl-tRNA(Tyr) deacylase activity"/>
    <property type="evidence" value="ECO:0000318"/>
    <property type="project" value="GO_Central"/>
</dbReference>
<evidence type="ECO:0000313" key="7">
    <source>
        <dbReference type="EMBL" id="EGF82243.1"/>
    </source>
</evidence>
<dbReference type="InterPro" id="IPR003732">
    <property type="entry name" value="Daa-tRNA_deacyls_DTD"/>
</dbReference>
<dbReference type="Proteomes" id="UP000007241">
    <property type="component" value="Unassembled WGS sequence"/>
</dbReference>
<dbReference type="NCBIfam" id="TIGR00256">
    <property type="entry name" value="D-aminoacyl-tRNA deacylase"/>
    <property type="match status" value="1"/>
</dbReference>
<proteinExistence type="inferred from homology"/>
<dbReference type="FunFam" id="3.50.80.10:FF:000001">
    <property type="entry name" value="D-aminoacyl-tRNA deacylase"/>
    <property type="match status" value="1"/>
</dbReference>